<accession>A0A8X6MQ16</accession>
<comment type="caution">
    <text evidence="1">The sequence shown here is derived from an EMBL/GenBank/DDBJ whole genome shotgun (WGS) entry which is preliminary data.</text>
</comment>
<sequence length="185" mass="20254">MTGPELCSFPAIPHILPHCRPSQSRRLPWVGGAPAQRTRVAVLQHVSFVKQCTWNTWPHGGSHPTIVLQADGTAKFGLGKRKEASRRRTPDPAAAPLLAIHRSGDWGHVPQASRNGQRGLGIQTGWVPAPPADDLAYPRQERRIRSVGCSAFQVLSEQVTVGEIQLRGRILGRLPRPVDDTVKVL</sequence>
<gene>
    <name evidence="1" type="ORF">NPIL_267711</name>
</gene>
<protein>
    <submittedName>
        <fullName evidence="1">Uncharacterized protein</fullName>
    </submittedName>
</protein>
<evidence type="ECO:0000313" key="1">
    <source>
        <dbReference type="EMBL" id="GFS71784.1"/>
    </source>
</evidence>
<reference evidence="1" key="1">
    <citation type="submission" date="2020-08" db="EMBL/GenBank/DDBJ databases">
        <title>Multicomponent nature underlies the extraordinary mechanical properties of spider dragline silk.</title>
        <authorList>
            <person name="Kono N."/>
            <person name="Nakamura H."/>
            <person name="Mori M."/>
            <person name="Yoshida Y."/>
            <person name="Ohtoshi R."/>
            <person name="Malay A.D."/>
            <person name="Moran D.A.P."/>
            <person name="Tomita M."/>
            <person name="Numata K."/>
            <person name="Arakawa K."/>
        </authorList>
    </citation>
    <scope>NUCLEOTIDE SEQUENCE</scope>
</reference>
<keyword evidence="2" id="KW-1185">Reference proteome</keyword>
<evidence type="ECO:0000313" key="2">
    <source>
        <dbReference type="Proteomes" id="UP000887013"/>
    </source>
</evidence>
<dbReference type="AlphaFoldDB" id="A0A8X6MQ16"/>
<dbReference type="Proteomes" id="UP000887013">
    <property type="component" value="Unassembled WGS sequence"/>
</dbReference>
<organism evidence="1 2">
    <name type="scientific">Nephila pilipes</name>
    <name type="common">Giant wood spider</name>
    <name type="synonym">Nephila maculata</name>
    <dbReference type="NCBI Taxonomy" id="299642"/>
    <lineage>
        <taxon>Eukaryota</taxon>
        <taxon>Metazoa</taxon>
        <taxon>Ecdysozoa</taxon>
        <taxon>Arthropoda</taxon>
        <taxon>Chelicerata</taxon>
        <taxon>Arachnida</taxon>
        <taxon>Araneae</taxon>
        <taxon>Araneomorphae</taxon>
        <taxon>Entelegynae</taxon>
        <taxon>Araneoidea</taxon>
        <taxon>Nephilidae</taxon>
        <taxon>Nephila</taxon>
    </lineage>
</organism>
<dbReference type="EMBL" id="BMAW01049666">
    <property type="protein sequence ID" value="GFS71784.1"/>
    <property type="molecule type" value="Genomic_DNA"/>
</dbReference>
<name>A0A8X6MQ16_NEPPI</name>
<proteinExistence type="predicted"/>